<dbReference type="InterPro" id="IPR048354">
    <property type="entry name" value="TOD1_MUCI70_glycTrfase_dom"/>
</dbReference>
<dbReference type="PANTHER" id="PTHR12956">
    <property type="entry name" value="ALKALINE CERAMIDASE-RELATED"/>
    <property type="match status" value="1"/>
</dbReference>
<accession>A0A2N9HV32</accession>
<dbReference type="Pfam" id="PF04765">
    <property type="entry name" value="TOD1_MUCI70"/>
    <property type="match status" value="1"/>
</dbReference>
<proteinExistence type="predicted"/>
<dbReference type="InterPro" id="IPR006852">
    <property type="entry name" value="TOD1_MUCI70"/>
</dbReference>
<reference evidence="2" key="1">
    <citation type="submission" date="2018-02" db="EMBL/GenBank/DDBJ databases">
        <authorList>
            <person name="Cohen D.B."/>
            <person name="Kent A.D."/>
        </authorList>
    </citation>
    <scope>NUCLEOTIDE SEQUENCE</scope>
</reference>
<organism evidence="2">
    <name type="scientific">Fagus sylvatica</name>
    <name type="common">Beechnut</name>
    <dbReference type="NCBI Taxonomy" id="28930"/>
    <lineage>
        <taxon>Eukaryota</taxon>
        <taxon>Viridiplantae</taxon>
        <taxon>Streptophyta</taxon>
        <taxon>Embryophyta</taxon>
        <taxon>Tracheophyta</taxon>
        <taxon>Spermatophyta</taxon>
        <taxon>Magnoliopsida</taxon>
        <taxon>eudicotyledons</taxon>
        <taxon>Gunneridae</taxon>
        <taxon>Pentapetalae</taxon>
        <taxon>rosids</taxon>
        <taxon>fabids</taxon>
        <taxon>Fagales</taxon>
        <taxon>Fagaceae</taxon>
        <taxon>Fagus</taxon>
    </lineage>
</organism>
<feature type="domain" description="TOD1/MUCI70 glycosyltransferase-like" evidence="1">
    <location>
        <begin position="104"/>
        <end position="331"/>
    </location>
</feature>
<gene>
    <name evidence="2" type="ORF">FSB_LOCUS43455</name>
</gene>
<dbReference type="EMBL" id="OIVN01004116">
    <property type="protein sequence ID" value="SPD15573.1"/>
    <property type="molecule type" value="Genomic_DNA"/>
</dbReference>
<evidence type="ECO:0000313" key="2">
    <source>
        <dbReference type="EMBL" id="SPD15573.1"/>
    </source>
</evidence>
<protein>
    <recommendedName>
        <fullName evidence="1">TOD1/MUCI70 glycosyltransferase-like domain-containing protein</fullName>
    </recommendedName>
</protein>
<evidence type="ECO:0000259" key="1">
    <source>
        <dbReference type="Pfam" id="PF04765"/>
    </source>
</evidence>
<sequence length="343" mass="38975">MVNINPIIFTETKHRVRIPQWEAPGIKPHNPHLDPLVPSWGWETAMAHQFPLNPAGCLKLLPPEELEHLDIPVGEGSTSPVNQVLYMSDSDTLVSEGSNILSRQRTETTRFNLFTGNQTLDQREESFKVNETAVVHCGFYSDYGGFKITNEDKNYMQSCKVVVSTCAFGGGDDLYQPIGMSVASIRKVCYVAFWDEITLSAQESVGRRVGENPFIGKWRIVVVRELPFTDQRLNGKIPKMLGHRLFPYAKYSIWVDSKYQFRRDPLGVLEALLWHSNSVLAISEHGARSSVYDEAKAVVKKNKATPEEVEVQLTQYRHDGFPEDKRFNGKKGVFLFLFDVFLF</sequence>
<dbReference type="AlphaFoldDB" id="A0A2N9HV32"/>
<name>A0A2N9HV32_FAGSY</name>
<dbReference type="PANTHER" id="PTHR12956:SF17">
    <property type="entry name" value="OS01G0749100 PROTEIN"/>
    <property type="match status" value="1"/>
</dbReference>